<evidence type="ECO:0000313" key="3">
    <source>
        <dbReference type="Proteomes" id="UP001487740"/>
    </source>
</evidence>
<protein>
    <submittedName>
        <fullName evidence="2">Uncharacterized protein</fullName>
    </submittedName>
</protein>
<evidence type="ECO:0000313" key="2">
    <source>
        <dbReference type="EMBL" id="KAK8404030.1"/>
    </source>
</evidence>
<keyword evidence="3" id="KW-1185">Reference proteome</keyword>
<sequence length="185" mass="19239">MLTRWGRCSSPEMRLLSRGRLTSEDLAVTRPSPHFLGRREARGGRAPVSWGTVSTGSNRYGSDHRYFTQVIGNLAKSPVRKRTSFLPHVSTVTASTSAAPPDPTCRTPPHTCVQGAWWATGQGCGGQGCGQGGGGDVESLARQPGAGSSRARPSGGMSPLPVREVFSGALPPRDGALLGCPGGTA</sequence>
<dbReference type="AlphaFoldDB" id="A0AAW0UWE2"/>
<dbReference type="Proteomes" id="UP001487740">
    <property type="component" value="Unassembled WGS sequence"/>
</dbReference>
<proteinExistence type="predicted"/>
<evidence type="ECO:0000256" key="1">
    <source>
        <dbReference type="SAM" id="MobiDB-lite"/>
    </source>
</evidence>
<feature type="region of interest" description="Disordered" evidence="1">
    <location>
        <begin position="127"/>
        <end position="162"/>
    </location>
</feature>
<comment type="caution">
    <text evidence="2">The sequence shown here is derived from an EMBL/GenBank/DDBJ whole genome shotgun (WGS) entry which is preliminary data.</text>
</comment>
<feature type="compositionally biased region" description="Low complexity" evidence="1">
    <location>
        <begin position="144"/>
        <end position="159"/>
    </location>
</feature>
<reference evidence="2 3" key="1">
    <citation type="submission" date="2023-03" db="EMBL/GenBank/DDBJ databases">
        <title>High-quality genome of Scylla paramamosain provides insights in environmental adaptation.</title>
        <authorList>
            <person name="Zhang L."/>
        </authorList>
    </citation>
    <scope>NUCLEOTIDE SEQUENCE [LARGE SCALE GENOMIC DNA]</scope>
    <source>
        <strain evidence="2">LZ_2023a</strain>
        <tissue evidence="2">Muscle</tissue>
    </source>
</reference>
<feature type="compositionally biased region" description="Gly residues" evidence="1">
    <location>
        <begin position="127"/>
        <end position="136"/>
    </location>
</feature>
<accession>A0AAW0UWE2</accession>
<organism evidence="2 3">
    <name type="scientific">Scylla paramamosain</name>
    <name type="common">Mud crab</name>
    <dbReference type="NCBI Taxonomy" id="85552"/>
    <lineage>
        <taxon>Eukaryota</taxon>
        <taxon>Metazoa</taxon>
        <taxon>Ecdysozoa</taxon>
        <taxon>Arthropoda</taxon>
        <taxon>Crustacea</taxon>
        <taxon>Multicrustacea</taxon>
        <taxon>Malacostraca</taxon>
        <taxon>Eumalacostraca</taxon>
        <taxon>Eucarida</taxon>
        <taxon>Decapoda</taxon>
        <taxon>Pleocyemata</taxon>
        <taxon>Brachyura</taxon>
        <taxon>Eubrachyura</taxon>
        <taxon>Portunoidea</taxon>
        <taxon>Portunidae</taxon>
        <taxon>Portuninae</taxon>
        <taxon>Scylla</taxon>
    </lineage>
</organism>
<gene>
    <name evidence="2" type="ORF">O3P69_000237</name>
</gene>
<name>A0AAW0UWE2_SCYPA</name>
<dbReference type="EMBL" id="JARAKH010000005">
    <property type="protein sequence ID" value="KAK8404030.1"/>
    <property type="molecule type" value="Genomic_DNA"/>
</dbReference>